<gene>
    <name evidence="1" type="ORF">CLOHYLEM_03992</name>
</gene>
<proteinExistence type="predicted"/>
<reference evidence="1" key="2">
    <citation type="submission" date="2013-06" db="EMBL/GenBank/DDBJ databases">
        <title>Draft genome sequence of Clostridium hylemonae (DSM 15053).</title>
        <authorList>
            <person name="Sudarsanam P."/>
            <person name="Ley R."/>
            <person name="Guruge J."/>
            <person name="Turnbaugh P.J."/>
            <person name="Mahowald M."/>
            <person name="Liep D."/>
            <person name="Gordon J."/>
        </authorList>
    </citation>
    <scope>NUCLEOTIDE SEQUENCE</scope>
    <source>
        <strain evidence="1">DSM 15053</strain>
    </source>
</reference>
<dbReference type="EMBL" id="ABYI02000003">
    <property type="protein sequence ID" value="EEG75826.1"/>
    <property type="molecule type" value="Genomic_DNA"/>
</dbReference>
<dbReference type="HOGENOM" id="CLU_3231760_0_0_9"/>
<accession>C0BVZ4</accession>
<evidence type="ECO:0000313" key="2">
    <source>
        <dbReference type="Proteomes" id="UP000004893"/>
    </source>
</evidence>
<evidence type="ECO:0000313" key="1">
    <source>
        <dbReference type="EMBL" id="EEG75826.1"/>
    </source>
</evidence>
<dbReference type="STRING" id="553973.CLOHYLEM_03992"/>
<sequence length="43" mass="4912">MKFRPRGIIILASGHMTTGFGKIITASKIKRHSLSLFIIREER</sequence>
<comment type="caution">
    <text evidence="1">The sequence shown here is derived from an EMBL/GenBank/DDBJ whole genome shotgun (WGS) entry which is preliminary data.</text>
</comment>
<keyword evidence="2" id="KW-1185">Reference proteome</keyword>
<dbReference type="AlphaFoldDB" id="C0BVZ4"/>
<organism evidence="1 2">
    <name type="scientific">[Clostridium] hylemonae DSM 15053</name>
    <dbReference type="NCBI Taxonomy" id="553973"/>
    <lineage>
        <taxon>Bacteria</taxon>
        <taxon>Bacillati</taxon>
        <taxon>Bacillota</taxon>
        <taxon>Clostridia</taxon>
        <taxon>Lachnospirales</taxon>
        <taxon>Lachnospiraceae</taxon>
    </lineage>
</organism>
<dbReference type="Proteomes" id="UP000004893">
    <property type="component" value="Unassembled WGS sequence"/>
</dbReference>
<protein>
    <submittedName>
        <fullName evidence="1">Uncharacterized protein</fullName>
    </submittedName>
</protein>
<reference evidence="1" key="1">
    <citation type="submission" date="2009-02" db="EMBL/GenBank/DDBJ databases">
        <authorList>
            <person name="Fulton L."/>
            <person name="Clifton S."/>
            <person name="Fulton B."/>
            <person name="Xu J."/>
            <person name="Minx P."/>
            <person name="Pepin K.H."/>
            <person name="Johnson M."/>
            <person name="Bhonagiri V."/>
            <person name="Nash W.E."/>
            <person name="Mardis E.R."/>
            <person name="Wilson R.K."/>
        </authorList>
    </citation>
    <scope>NUCLEOTIDE SEQUENCE [LARGE SCALE GENOMIC DNA]</scope>
    <source>
        <strain evidence="1">DSM 15053</strain>
    </source>
</reference>
<name>C0BVZ4_9FIRM</name>